<evidence type="ECO:0000256" key="1">
    <source>
        <dbReference type="ARBA" id="ARBA00004651"/>
    </source>
</evidence>
<dbReference type="GO" id="GO:0005886">
    <property type="term" value="C:plasma membrane"/>
    <property type="evidence" value="ECO:0007669"/>
    <property type="project" value="UniProtKB-SubCell"/>
</dbReference>
<dbReference type="SUPFAM" id="SSF103501">
    <property type="entry name" value="Respiratory nitrate reductase 1 gamma chain"/>
    <property type="match status" value="1"/>
</dbReference>
<keyword evidence="6 7" id="KW-0472">Membrane</keyword>
<keyword evidence="4 7" id="KW-1133">Transmembrane helix</keyword>
<evidence type="ECO:0000256" key="2">
    <source>
        <dbReference type="ARBA" id="ARBA00022475"/>
    </source>
</evidence>
<dbReference type="EMBL" id="SGBB01000008">
    <property type="protein sequence ID" value="RZD18489.1"/>
    <property type="molecule type" value="Genomic_DNA"/>
</dbReference>
<feature type="transmembrane region" description="Helical" evidence="7">
    <location>
        <begin position="6"/>
        <end position="32"/>
    </location>
</feature>
<reference evidence="9 10" key="1">
    <citation type="journal article" date="2019" name="ISME J.">
        <title>Insights into ecological role of a new deltaproteobacterial order Candidatus Acidulodesulfobacterales by metagenomics and metatranscriptomics.</title>
        <authorList>
            <person name="Tan S."/>
            <person name="Liu J."/>
            <person name="Fang Y."/>
            <person name="Hedlund B.P."/>
            <person name="Lian Z.H."/>
            <person name="Huang L.Y."/>
            <person name="Li J.T."/>
            <person name="Huang L.N."/>
            <person name="Li W.J."/>
            <person name="Jiang H.C."/>
            <person name="Dong H.L."/>
            <person name="Shu W.S."/>
        </authorList>
    </citation>
    <scope>NUCLEOTIDE SEQUENCE [LARGE SCALE GENOMIC DNA]</scope>
    <source>
        <strain evidence="9">AP1</strain>
    </source>
</reference>
<feature type="transmembrane region" description="Helical" evidence="7">
    <location>
        <begin position="115"/>
        <end position="136"/>
    </location>
</feature>
<evidence type="ECO:0000256" key="4">
    <source>
        <dbReference type="ARBA" id="ARBA00022989"/>
    </source>
</evidence>
<evidence type="ECO:0000259" key="8">
    <source>
        <dbReference type="Pfam" id="PF02665"/>
    </source>
</evidence>
<accession>A0A519BMN2</accession>
<organism evidence="9 10">
    <name type="scientific">Candidatus Acididesulfobacter diazotrophicus</name>
    <dbReference type="NCBI Taxonomy" id="2597226"/>
    <lineage>
        <taxon>Bacteria</taxon>
        <taxon>Deltaproteobacteria</taxon>
        <taxon>Candidatus Acidulodesulfobacterales</taxon>
        <taxon>Candidatus Acididesulfobacter</taxon>
    </lineage>
</organism>
<evidence type="ECO:0000313" key="10">
    <source>
        <dbReference type="Proteomes" id="UP000319296"/>
    </source>
</evidence>
<proteinExistence type="predicted"/>
<dbReference type="InterPro" id="IPR023234">
    <property type="entry name" value="NarG-like_domain"/>
</dbReference>
<dbReference type="Proteomes" id="UP000319296">
    <property type="component" value="Unassembled WGS sequence"/>
</dbReference>
<feature type="transmembrane region" description="Helical" evidence="7">
    <location>
        <begin position="76"/>
        <end position="95"/>
    </location>
</feature>
<gene>
    <name evidence="9" type="ORF">EVG15_05510</name>
</gene>
<protein>
    <submittedName>
        <fullName evidence="9">Nitrate reductase</fullName>
    </submittedName>
</protein>
<evidence type="ECO:0000313" key="9">
    <source>
        <dbReference type="EMBL" id="RZD18489.1"/>
    </source>
</evidence>
<dbReference type="GO" id="GO:0016491">
    <property type="term" value="F:oxidoreductase activity"/>
    <property type="evidence" value="ECO:0007669"/>
    <property type="project" value="UniProtKB-KW"/>
</dbReference>
<feature type="domain" description="NarG-like" evidence="8">
    <location>
        <begin position="75"/>
        <end position="242"/>
    </location>
</feature>
<dbReference type="AlphaFoldDB" id="A0A519BMN2"/>
<name>A0A519BMN2_9DELT</name>
<feature type="transmembrane region" description="Helical" evidence="7">
    <location>
        <begin position="148"/>
        <end position="173"/>
    </location>
</feature>
<evidence type="ECO:0000256" key="5">
    <source>
        <dbReference type="ARBA" id="ARBA00023002"/>
    </source>
</evidence>
<dbReference type="Pfam" id="PF02665">
    <property type="entry name" value="Nitrate_red_gam"/>
    <property type="match status" value="1"/>
</dbReference>
<keyword evidence="3 7" id="KW-0812">Transmembrane</keyword>
<comment type="subcellular location">
    <subcellularLocation>
        <location evidence="1">Cell membrane</location>
        <topology evidence="1">Multi-pass membrane protein</topology>
    </subcellularLocation>
</comment>
<dbReference type="InterPro" id="IPR036197">
    <property type="entry name" value="NarG-like_sf"/>
</dbReference>
<evidence type="ECO:0000256" key="7">
    <source>
        <dbReference type="SAM" id="Phobius"/>
    </source>
</evidence>
<feature type="transmembrane region" description="Helical" evidence="7">
    <location>
        <begin position="207"/>
        <end position="233"/>
    </location>
</feature>
<keyword evidence="5" id="KW-0560">Oxidoreductase</keyword>
<evidence type="ECO:0000256" key="3">
    <source>
        <dbReference type="ARBA" id="ARBA00022692"/>
    </source>
</evidence>
<evidence type="ECO:0000256" key="6">
    <source>
        <dbReference type="ARBA" id="ARBA00023136"/>
    </source>
</evidence>
<dbReference type="Gene3D" id="1.20.950.20">
    <property type="entry name" value="Transmembrane di-heme cytochromes, Chain C"/>
    <property type="match status" value="1"/>
</dbReference>
<sequence>MIDLNFLSGVYVLLTYFAAAIFIIGVLIKIIVYAKTPMPVKIALTPAPQTKAGSVGRVASEILLFKSLFRANKPTWVAGYIFHVSFIILILLHFARHFIYHYHNGVVSLPSWYPLFVNAGIVFGILMFLSLFYLLFRRMIVDRVKIISIFSDYLILIILMMIAIAGLSMNFLISASALTKIDNRLDPFINGIATFHPINIPSNPYFLVHYSLILILVAYIPFSKVMHFVGVFFSPTRYMTDNPEEKRYYKPNAKDLSL</sequence>
<comment type="caution">
    <text evidence="9">The sequence shown here is derived from an EMBL/GenBank/DDBJ whole genome shotgun (WGS) entry which is preliminary data.</text>
</comment>
<keyword evidence="2" id="KW-1003">Cell membrane</keyword>